<evidence type="ECO:0000313" key="2">
    <source>
        <dbReference type="Proteomes" id="UP000321408"/>
    </source>
</evidence>
<gene>
    <name evidence="1" type="ORF">DSAG12_03369</name>
</gene>
<dbReference type="Proteomes" id="UP000321408">
    <property type="component" value="Chromosome"/>
</dbReference>
<protein>
    <recommendedName>
        <fullName evidence="3">DUF4263 domain-containing protein</fullName>
    </recommendedName>
</protein>
<dbReference type="AlphaFoldDB" id="A0A5B9DEL3"/>
<accession>A0A5B9DEL3</accession>
<name>A0A5B9DEL3_9ARCH</name>
<dbReference type="KEGG" id="psyt:DSAG12_03369"/>
<reference evidence="1 2" key="1">
    <citation type="journal article" date="2020" name="Nature">
        <title>Isolation of an archaeon at the prokaryote-eukaryote interface.</title>
        <authorList>
            <person name="Imachi H."/>
            <person name="Nobu M.K."/>
            <person name="Nakahara N."/>
            <person name="Morono Y."/>
            <person name="Ogawara M."/>
            <person name="Takaki Y."/>
            <person name="Takano Y."/>
            <person name="Uematsu K."/>
            <person name="Ikuta T."/>
            <person name="Ito M."/>
            <person name="Matsui Y."/>
            <person name="Miyazaki M."/>
            <person name="Murata K."/>
            <person name="Saito Y."/>
            <person name="Sakai S."/>
            <person name="Song C."/>
            <person name="Tasumi E."/>
            <person name="Yamanaka Y."/>
            <person name="Yamaguchi T."/>
            <person name="Kamagata Y."/>
            <person name="Tamaki H."/>
            <person name="Takai K."/>
        </authorList>
    </citation>
    <scope>NUCLEOTIDE SEQUENCE [LARGE SCALE GENOMIC DNA]</scope>
    <source>
        <strain evidence="1 2">MK-D1</strain>
    </source>
</reference>
<sequence>MVKIKDLNPRFPNISFEIDKNWIYVPELFGFQTNHKSMIKKNLGEELLIIYSDQTLFSTKKDKTYCSCLRIIQNSQEFRKKKIRIKFQNNTQKNKNKILYDESIELEEIPFRINVISDLKTPIIKLEKILDTKSGIYEIERITTSKANSEEYNKYQFFLIDSAFKNFIENGTFTKISEKNCVIISETENEVEWNNYTQININNPNYIIHLENILNDRILLTRTQNLKKIDFLNYWNFFKENDDVKFKELQHTRKWEGYFQYFFKCHPDILSSVFQIDLLLKAEAPVAVVNSLSKGGKFVDLFFIDDFYGVLIEIKTPFKEFIDDDEYRTNICTISPDLASSCVQLKNYHNKYCYYRIVLNATLKKKLEEPKKPYLIIGNLEAASTNKVSTFEIYRKLMDPFINLWTFDQIFSRYQ</sequence>
<evidence type="ECO:0000313" key="1">
    <source>
        <dbReference type="EMBL" id="QEE17532.1"/>
    </source>
</evidence>
<reference evidence="1 2" key="2">
    <citation type="journal article" date="2024" name="Int. J. Syst. Evol. Microbiol.">
        <title>Promethearchaeum syntrophicum gen. nov., sp. nov., an anaerobic, obligately syntrophic archaeon, the first isolate of the lineage 'Asgard' archaea, and proposal of the new archaeal phylum Promethearchaeota phyl. nov. and kingdom Promethearchaeati regn. nov.</title>
        <authorList>
            <person name="Imachi H."/>
            <person name="Nobu M.K."/>
            <person name="Kato S."/>
            <person name="Takaki Y."/>
            <person name="Miyazaki M."/>
            <person name="Miyata M."/>
            <person name="Ogawara M."/>
            <person name="Saito Y."/>
            <person name="Sakai S."/>
            <person name="Tahara Y.O."/>
            <person name="Takano Y."/>
            <person name="Tasumi E."/>
            <person name="Uematsu K."/>
            <person name="Yoshimura T."/>
            <person name="Itoh T."/>
            <person name="Ohkuma M."/>
            <person name="Takai K."/>
        </authorList>
    </citation>
    <scope>NUCLEOTIDE SEQUENCE [LARGE SCALE GENOMIC DNA]</scope>
    <source>
        <strain evidence="1 2">MK-D1</strain>
    </source>
</reference>
<keyword evidence="2" id="KW-1185">Reference proteome</keyword>
<dbReference type="GeneID" id="41331336"/>
<dbReference type="RefSeq" id="WP_147664423.1">
    <property type="nucleotide sequence ID" value="NZ_CP042905.2"/>
</dbReference>
<dbReference type="EMBL" id="CP042905">
    <property type="protein sequence ID" value="QEE17532.1"/>
    <property type="molecule type" value="Genomic_DNA"/>
</dbReference>
<evidence type="ECO:0008006" key="3">
    <source>
        <dbReference type="Google" id="ProtNLM"/>
    </source>
</evidence>
<proteinExistence type="predicted"/>
<organism evidence="1 2">
    <name type="scientific">Promethearchaeum syntrophicum</name>
    <dbReference type="NCBI Taxonomy" id="2594042"/>
    <lineage>
        <taxon>Archaea</taxon>
        <taxon>Promethearchaeati</taxon>
        <taxon>Promethearchaeota</taxon>
        <taxon>Promethearchaeia</taxon>
        <taxon>Promethearchaeales</taxon>
        <taxon>Promethearchaeaceae</taxon>
        <taxon>Promethearchaeum</taxon>
    </lineage>
</organism>